<dbReference type="GO" id="GO:0005524">
    <property type="term" value="F:ATP binding"/>
    <property type="evidence" value="ECO:0007669"/>
    <property type="project" value="UniProtKB-KW"/>
</dbReference>
<organism evidence="8 9">
    <name type="scientific">Collybia nuda</name>
    <dbReference type="NCBI Taxonomy" id="64659"/>
    <lineage>
        <taxon>Eukaryota</taxon>
        <taxon>Fungi</taxon>
        <taxon>Dikarya</taxon>
        <taxon>Basidiomycota</taxon>
        <taxon>Agaricomycotina</taxon>
        <taxon>Agaricomycetes</taxon>
        <taxon>Agaricomycetidae</taxon>
        <taxon>Agaricales</taxon>
        <taxon>Tricholomatineae</taxon>
        <taxon>Clitocybaceae</taxon>
        <taxon>Collybia</taxon>
    </lineage>
</organism>
<evidence type="ECO:0000256" key="3">
    <source>
        <dbReference type="ARBA" id="ARBA00022741"/>
    </source>
</evidence>
<dbReference type="SUPFAM" id="SSF55681">
    <property type="entry name" value="Class II aaRS and biotin synthetases"/>
    <property type="match status" value="1"/>
</dbReference>
<keyword evidence="6" id="KW-0030">Aminoacyl-tRNA synthetase</keyword>
<dbReference type="Gene3D" id="3.30.930.10">
    <property type="entry name" value="Bira Bifunctional Protein, Domain 2"/>
    <property type="match status" value="1"/>
</dbReference>
<evidence type="ECO:0000256" key="1">
    <source>
        <dbReference type="ARBA" id="ARBA00006303"/>
    </source>
</evidence>
<feature type="domain" description="Aminoacyl-transfer RNA synthetases class-II family profile" evidence="7">
    <location>
        <begin position="201"/>
        <end position="671"/>
    </location>
</feature>
<dbReference type="PRINTS" id="PR01042">
    <property type="entry name" value="TRNASYNTHASP"/>
</dbReference>
<dbReference type="InterPro" id="IPR004115">
    <property type="entry name" value="GAD-like_sf"/>
</dbReference>
<dbReference type="PROSITE" id="PS50862">
    <property type="entry name" value="AA_TRNA_LIGASE_II"/>
    <property type="match status" value="1"/>
</dbReference>
<dbReference type="Proteomes" id="UP000807353">
    <property type="component" value="Unassembled WGS sequence"/>
</dbReference>
<dbReference type="Gene3D" id="2.40.50.140">
    <property type="entry name" value="Nucleic acid-binding proteins"/>
    <property type="match status" value="1"/>
</dbReference>
<dbReference type="InterPro" id="IPR004524">
    <property type="entry name" value="Asp-tRNA-ligase_1"/>
</dbReference>
<sequence>MLYFSRLRSKPTLSKRCLHYTIAPDSLRIPRSLTHSQPAHQQHHVISLRRFALSAPYPKRTHSCGSLTAGDAGSRVILAGWILPERKGKLMSFYPLKDSSGTTQLIVNHSANNAIDLSSLAKIPVESAVLIEGIVVLRPPNARRPVSDIDVQVENFTLLNSAINLPFVPSNPHNLPNEDLRARYRYLDLRRTILSDNLKKRSQVAQIVRNVLHDEDFLEVETPVLLRSSPEGAREFLVPTRTSTAASDSAPTDEPLFYALQQSPQQPKQLLICSGGVDKYFQLAKCFRDEDGRKDRQPEFTQIDMEMAYVSWGVPDLVTSMQSNDWRIGGSEVRDVVEKLVQTIWKRVEGLDLPKGFKVMTYNEAMTRFGSDKPDTRFGLEISNITELLSPTQRTVFDVSEDILECIPVRQGIDPSFIGASRSCEGDATLERITFTRKNASSWFHDCDMIRRSSSDMSRYDISHINEKLRLMPGDDIWLARRPRTPRGGSTALGTLRLRLFEAAQSRSESLLPLPPRIILKPVSEEFMVSKDPHFLWITEFPLFTQADTDKEFLAKGRWSSSHHPFTAPMWQDIQAMYNGEVESVRGQHYDLVLNGVEIGGGSVRVHDATMQNYIFTHVLQLNEKEKAPFHHLLHALQCGAPPHGGIALGFDRMMAMLCNTQSIRDVIAFPKTSTGTDLLFKSPAPINKEVLYQYGIQPQSTV</sequence>
<dbReference type="HAMAP" id="MF_00044">
    <property type="entry name" value="Asp_tRNA_synth_type1"/>
    <property type="match status" value="1"/>
</dbReference>
<dbReference type="InterPro" id="IPR047089">
    <property type="entry name" value="Asp-tRNA-ligase_1_N"/>
</dbReference>
<evidence type="ECO:0000259" key="7">
    <source>
        <dbReference type="PROSITE" id="PS50862"/>
    </source>
</evidence>
<dbReference type="InterPro" id="IPR002312">
    <property type="entry name" value="Asp/Asn-tRNA-synth_IIb"/>
</dbReference>
<reference evidence="8" key="1">
    <citation type="submission" date="2020-11" db="EMBL/GenBank/DDBJ databases">
        <authorList>
            <consortium name="DOE Joint Genome Institute"/>
            <person name="Ahrendt S."/>
            <person name="Riley R."/>
            <person name="Andreopoulos W."/>
            <person name="Labutti K."/>
            <person name="Pangilinan J."/>
            <person name="Ruiz-Duenas F.J."/>
            <person name="Barrasa J.M."/>
            <person name="Sanchez-Garcia M."/>
            <person name="Camarero S."/>
            <person name="Miyauchi S."/>
            <person name="Serrano A."/>
            <person name="Linde D."/>
            <person name="Babiker R."/>
            <person name="Drula E."/>
            <person name="Ayuso-Fernandez I."/>
            <person name="Pacheco R."/>
            <person name="Padilla G."/>
            <person name="Ferreira P."/>
            <person name="Barriuso J."/>
            <person name="Kellner H."/>
            <person name="Castanera R."/>
            <person name="Alfaro M."/>
            <person name="Ramirez L."/>
            <person name="Pisabarro A.G."/>
            <person name="Kuo A."/>
            <person name="Tritt A."/>
            <person name="Lipzen A."/>
            <person name="He G."/>
            <person name="Yan M."/>
            <person name="Ng V."/>
            <person name="Cullen D."/>
            <person name="Martin F."/>
            <person name="Rosso M.-N."/>
            <person name="Henrissat B."/>
            <person name="Hibbett D."/>
            <person name="Martinez A.T."/>
            <person name="Grigoriev I.V."/>
        </authorList>
    </citation>
    <scope>NUCLEOTIDE SEQUENCE</scope>
    <source>
        <strain evidence="8">CBS 247.69</strain>
    </source>
</reference>
<dbReference type="CDD" id="cd04317">
    <property type="entry name" value="EcAspRS_like_N"/>
    <property type="match status" value="1"/>
</dbReference>
<keyword evidence="3" id="KW-0547">Nucleotide-binding</keyword>
<dbReference type="InterPro" id="IPR006195">
    <property type="entry name" value="aa-tRNA-synth_II"/>
</dbReference>
<keyword evidence="4" id="KW-0067">ATP-binding</keyword>
<evidence type="ECO:0000256" key="5">
    <source>
        <dbReference type="ARBA" id="ARBA00022917"/>
    </source>
</evidence>
<dbReference type="InterPro" id="IPR045864">
    <property type="entry name" value="aa-tRNA-synth_II/BPL/LPL"/>
</dbReference>
<keyword evidence="5" id="KW-0648">Protein biosynthesis</keyword>
<evidence type="ECO:0000256" key="4">
    <source>
        <dbReference type="ARBA" id="ARBA00022840"/>
    </source>
</evidence>
<evidence type="ECO:0000313" key="8">
    <source>
        <dbReference type="EMBL" id="KAF9468951.1"/>
    </source>
</evidence>
<dbReference type="InterPro" id="IPR012340">
    <property type="entry name" value="NA-bd_OB-fold"/>
</dbReference>
<name>A0A9P6CJM1_9AGAR</name>
<dbReference type="NCBIfam" id="NF001750">
    <property type="entry name" value="PRK00476.1"/>
    <property type="match status" value="1"/>
</dbReference>
<evidence type="ECO:0000256" key="6">
    <source>
        <dbReference type="ARBA" id="ARBA00023146"/>
    </source>
</evidence>
<keyword evidence="2" id="KW-0436">Ligase</keyword>
<dbReference type="AlphaFoldDB" id="A0A9P6CJM1"/>
<comment type="caution">
    <text evidence="8">The sequence shown here is derived from an EMBL/GenBank/DDBJ whole genome shotgun (WGS) entry which is preliminary data.</text>
</comment>
<dbReference type="Gene3D" id="3.30.1360.30">
    <property type="entry name" value="GAD-like domain"/>
    <property type="match status" value="1"/>
</dbReference>
<gene>
    <name evidence="8" type="ORF">BDZ94DRAFT_1304095</name>
</gene>
<dbReference type="SUPFAM" id="SSF50249">
    <property type="entry name" value="Nucleic acid-binding proteins"/>
    <property type="match status" value="1"/>
</dbReference>
<comment type="similarity">
    <text evidence="1">Belongs to the class-II aminoacyl-tRNA synthetase family. Type 1 subfamily.</text>
</comment>
<dbReference type="EMBL" id="MU150231">
    <property type="protein sequence ID" value="KAF9468951.1"/>
    <property type="molecule type" value="Genomic_DNA"/>
</dbReference>
<keyword evidence="9" id="KW-1185">Reference proteome</keyword>
<evidence type="ECO:0000256" key="2">
    <source>
        <dbReference type="ARBA" id="ARBA00022598"/>
    </source>
</evidence>
<dbReference type="InterPro" id="IPR004364">
    <property type="entry name" value="Aa-tRNA-synt_II"/>
</dbReference>
<proteinExistence type="inferred from homology"/>
<dbReference type="OrthoDB" id="439710at2759"/>
<dbReference type="PANTHER" id="PTHR22594">
    <property type="entry name" value="ASPARTYL/LYSYL-TRNA SYNTHETASE"/>
    <property type="match status" value="1"/>
</dbReference>
<protein>
    <recommendedName>
        <fullName evidence="7">Aminoacyl-transfer RNA synthetases class-II family profile domain-containing protein</fullName>
    </recommendedName>
</protein>
<dbReference type="PANTHER" id="PTHR22594:SF5">
    <property type="entry name" value="ASPARTATE--TRNA LIGASE, MITOCHONDRIAL"/>
    <property type="match status" value="1"/>
</dbReference>
<dbReference type="GO" id="GO:0004815">
    <property type="term" value="F:aspartate-tRNA ligase activity"/>
    <property type="evidence" value="ECO:0007669"/>
    <property type="project" value="TreeGrafter"/>
</dbReference>
<evidence type="ECO:0000313" key="9">
    <source>
        <dbReference type="Proteomes" id="UP000807353"/>
    </source>
</evidence>
<accession>A0A9P6CJM1</accession>
<dbReference type="GO" id="GO:0005739">
    <property type="term" value="C:mitochondrion"/>
    <property type="evidence" value="ECO:0007669"/>
    <property type="project" value="TreeGrafter"/>
</dbReference>
<dbReference type="GO" id="GO:0006422">
    <property type="term" value="P:aspartyl-tRNA aminoacylation"/>
    <property type="evidence" value="ECO:0007669"/>
    <property type="project" value="TreeGrafter"/>
</dbReference>
<dbReference type="Pfam" id="PF00152">
    <property type="entry name" value="tRNA-synt_2"/>
    <property type="match status" value="1"/>
</dbReference>